<dbReference type="GO" id="GO:0016788">
    <property type="term" value="F:hydrolase activity, acting on ester bonds"/>
    <property type="evidence" value="ECO:0007669"/>
    <property type="project" value="InterPro"/>
</dbReference>
<feature type="domain" description="NUMOD4" evidence="1">
    <location>
        <begin position="2"/>
        <end position="43"/>
    </location>
</feature>
<dbReference type="GeneID" id="54987112"/>
<dbReference type="Proteomes" id="UP000241061">
    <property type="component" value="Segment"/>
</dbReference>
<dbReference type="Pfam" id="PF07463">
    <property type="entry name" value="NUMOD4"/>
    <property type="match status" value="1"/>
</dbReference>
<sequence length="49" mass="5593">MELWKKITGTKYSVSDKGQVRNDSTRRILKQSIVRGYARVPLSGNGKNR</sequence>
<name>A0A2H5BN05_9CAUD</name>
<reference evidence="3" key="1">
    <citation type="submission" date="2017-11" db="EMBL/GenBank/DDBJ databases">
        <authorList>
            <person name="Katharios P."/>
        </authorList>
    </citation>
    <scope>NUCLEOTIDE SEQUENCE [LARGE SCALE GENOMIC DNA]</scope>
</reference>
<evidence type="ECO:0000313" key="2">
    <source>
        <dbReference type="EMBL" id="AUG87696.1"/>
    </source>
</evidence>
<protein>
    <recommendedName>
        <fullName evidence="1">NUMOD4 domain-containing protein</fullName>
    </recommendedName>
</protein>
<organism evidence="2 3">
    <name type="scientific">Vibrio phage VEN</name>
    <dbReference type="NCBI Taxonomy" id="2059879"/>
    <lineage>
        <taxon>Viruses</taxon>
        <taxon>Duplodnaviria</taxon>
        <taxon>Heunggongvirae</taxon>
        <taxon>Uroviricota</taxon>
        <taxon>Caudoviricetes</taxon>
        <taxon>Autographivirales</taxon>
        <taxon>Autosignataviridae</taxon>
        <taxon>Colwellvirinae</taxon>
        <taxon>Trungvirus</taxon>
        <taxon>Trungvirus VEN</taxon>
    </lineage>
</organism>
<evidence type="ECO:0000313" key="3">
    <source>
        <dbReference type="Proteomes" id="UP000241061"/>
    </source>
</evidence>
<dbReference type="InterPro" id="IPR010902">
    <property type="entry name" value="NUMOD4"/>
</dbReference>
<keyword evidence="3" id="KW-1185">Reference proteome</keyword>
<accession>A0A2H5BN05</accession>
<dbReference type="KEGG" id="vg:54987112"/>
<dbReference type="RefSeq" id="YP_009796721.1">
    <property type="nucleotide sequence ID" value="NC_047903.1"/>
</dbReference>
<dbReference type="Gene3D" id="3.90.75.20">
    <property type="match status" value="1"/>
</dbReference>
<proteinExistence type="predicted"/>
<dbReference type="EMBL" id="MG545917">
    <property type="protein sequence ID" value="AUG87696.1"/>
    <property type="molecule type" value="Genomic_DNA"/>
</dbReference>
<evidence type="ECO:0000259" key="1">
    <source>
        <dbReference type="Pfam" id="PF07463"/>
    </source>
</evidence>